<organism evidence="15 16">
    <name type="scientific">Syphacia muris</name>
    <dbReference type="NCBI Taxonomy" id="451379"/>
    <lineage>
        <taxon>Eukaryota</taxon>
        <taxon>Metazoa</taxon>
        <taxon>Ecdysozoa</taxon>
        <taxon>Nematoda</taxon>
        <taxon>Chromadorea</taxon>
        <taxon>Rhabditida</taxon>
        <taxon>Spirurina</taxon>
        <taxon>Oxyuridomorpha</taxon>
        <taxon>Oxyuroidea</taxon>
        <taxon>Oxyuridae</taxon>
        <taxon>Syphacia</taxon>
    </lineage>
</organism>
<dbReference type="WBParaSite" id="SMUV_0000521201-mRNA-1">
    <property type="protein sequence ID" value="SMUV_0000521201-mRNA-1"/>
    <property type="gene ID" value="SMUV_0000521201"/>
</dbReference>
<evidence type="ECO:0000256" key="5">
    <source>
        <dbReference type="ARBA" id="ARBA00022692"/>
    </source>
</evidence>
<sequence length="400" mass="46937">MVQDYIENETTTLVTVRQVNSLRLPSIIICPRNADAIHLDELIDNVRSVVPLIDNITVRNVIRFAISGLGFSAFDEATRIWTNSTIESLSAYYETWKNNRSDDEMFKLILEDYGYTCKETFLECFQGGVHLNCCDIFEFTYVALRGRCLRLRELYQTDNEETAKLSITLGSVPSPLSELSYYQQQMVAYVGDRHKDVWVTPRYYLNAYDWTRMRFRIRQKEMLTNKLDCRVPDEDEGSGTCSLVRWLRETVEKPFNCTFVYTKVYNHSLPTCKPRTIIENYRSVLLTPTSNFRCLPTCIHNETSLQIYSSPSIYGTNDKRVFMIEASYPEMQIEEYREIVRTTMPGFVSQIGGQVGLFLGASIITFVQFFVTFSMYMYRRLRLLYRYIQNKWFYRSRSNN</sequence>
<evidence type="ECO:0000256" key="8">
    <source>
        <dbReference type="ARBA" id="ARBA00023065"/>
    </source>
</evidence>
<name>A0A0N5AL20_9BILA</name>
<comment type="subcellular location">
    <subcellularLocation>
        <location evidence="1">Membrane</location>
        <topology evidence="1">Multi-pass membrane protein</topology>
    </subcellularLocation>
</comment>
<evidence type="ECO:0000256" key="9">
    <source>
        <dbReference type="ARBA" id="ARBA00023136"/>
    </source>
</evidence>
<keyword evidence="15" id="KW-1185">Reference proteome</keyword>
<keyword evidence="11 13" id="KW-0739">Sodium transport</keyword>
<dbReference type="GO" id="GO:0015280">
    <property type="term" value="F:ligand-gated sodium channel activity"/>
    <property type="evidence" value="ECO:0007669"/>
    <property type="project" value="TreeGrafter"/>
</dbReference>
<keyword evidence="7" id="KW-0915">Sodium</keyword>
<evidence type="ECO:0000256" key="12">
    <source>
        <dbReference type="ARBA" id="ARBA00023303"/>
    </source>
</evidence>
<evidence type="ECO:0000256" key="11">
    <source>
        <dbReference type="ARBA" id="ARBA00023201"/>
    </source>
</evidence>
<protein>
    <submittedName>
        <fullName evidence="16">Sodium channel protein Nach</fullName>
    </submittedName>
</protein>
<evidence type="ECO:0000256" key="10">
    <source>
        <dbReference type="ARBA" id="ARBA00023180"/>
    </source>
</evidence>
<reference evidence="16" key="1">
    <citation type="submission" date="2017-02" db="UniProtKB">
        <authorList>
            <consortium name="WormBaseParasite"/>
        </authorList>
    </citation>
    <scope>IDENTIFICATION</scope>
</reference>
<keyword evidence="12 13" id="KW-0407">Ion channel</keyword>
<evidence type="ECO:0000256" key="6">
    <source>
        <dbReference type="ARBA" id="ARBA00022989"/>
    </source>
</evidence>
<evidence type="ECO:0000256" key="7">
    <source>
        <dbReference type="ARBA" id="ARBA00023053"/>
    </source>
</evidence>
<comment type="similarity">
    <text evidence="2 13">Belongs to the amiloride-sensitive sodium channel (TC 1.A.6) family.</text>
</comment>
<keyword evidence="8 13" id="KW-0406">Ion transport</keyword>
<dbReference type="GO" id="GO:0005886">
    <property type="term" value="C:plasma membrane"/>
    <property type="evidence" value="ECO:0007669"/>
    <property type="project" value="TreeGrafter"/>
</dbReference>
<keyword evidence="9 14" id="KW-0472">Membrane</keyword>
<keyword evidence="4 13" id="KW-0894">Sodium channel</keyword>
<accession>A0A0N5AL20</accession>
<keyword evidence="3 13" id="KW-0813">Transport</keyword>
<dbReference type="PANTHER" id="PTHR11690:SF1">
    <property type="entry name" value="DEGENERIN LIKE"/>
    <property type="match status" value="1"/>
</dbReference>
<dbReference type="PANTHER" id="PTHR11690">
    <property type="entry name" value="AMILORIDE-SENSITIVE SODIUM CHANNEL-RELATED"/>
    <property type="match status" value="1"/>
</dbReference>
<dbReference type="InterPro" id="IPR001873">
    <property type="entry name" value="ENaC"/>
</dbReference>
<evidence type="ECO:0000256" key="1">
    <source>
        <dbReference type="ARBA" id="ARBA00004141"/>
    </source>
</evidence>
<evidence type="ECO:0000256" key="2">
    <source>
        <dbReference type="ARBA" id="ARBA00007193"/>
    </source>
</evidence>
<dbReference type="Proteomes" id="UP000046393">
    <property type="component" value="Unplaced"/>
</dbReference>
<evidence type="ECO:0000256" key="13">
    <source>
        <dbReference type="RuleBase" id="RU000679"/>
    </source>
</evidence>
<dbReference type="AlphaFoldDB" id="A0A0N5AL20"/>
<dbReference type="Pfam" id="PF00858">
    <property type="entry name" value="ASC"/>
    <property type="match status" value="1"/>
</dbReference>
<evidence type="ECO:0000313" key="16">
    <source>
        <dbReference type="WBParaSite" id="SMUV_0000521201-mRNA-1"/>
    </source>
</evidence>
<keyword evidence="5 13" id="KW-0812">Transmembrane</keyword>
<evidence type="ECO:0000256" key="4">
    <source>
        <dbReference type="ARBA" id="ARBA00022461"/>
    </source>
</evidence>
<evidence type="ECO:0000256" key="3">
    <source>
        <dbReference type="ARBA" id="ARBA00022448"/>
    </source>
</evidence>
<evidence type="ECO:0000256" key="14">
    <source>
        <dbReference type="SAM" id="Phobius"/>
    </source>
</evidence>
<feature type="transmembrane region" description="Helical" evidence="14">
    <location>
        <begin position="355"/>
        <end position="378"/>
    </location>
</feature>
<keyword evidence="6 14" id="KW-1133">Transmembrane helix</keyword>
<dbReference type="Gene3D" id="1.10.287.770">
    <property type="entry name" value="YojJ-like"/>
    <property type="match status" value="1"/>
</dbReference>
<evidence type="ECO:0000313" key="15">
    <source>
        <dbReference type="Proteomes" id="UP000046393"/>
    </source>
</evidence>
<proteinExistence type="inferred from homology"/>
<keyword evidence="10" id="KW-0325">Glycoprotein</keyword>